<sequence>MRFIQLLLILSFTIFYSQNKQFIYEYKFIPDSTERNSFKTELMILKINSKKSEFYGLEKFKSDSTLLADSKKGVLSMPPNKEMINDRVIKFPNSNTINYIKTFDEKYFVDQEVILNWKLQNDFKTIMNYKAQKATTEFAGRKWAAWFTTSIPFQDGPYKFFGLPGLILEIEDSTKSHRFTIKGVKGSSEEFIYPDLNNYKEIKIKYPQYVKFFRAYRANPATSLIGKIPDFTDSEGNHISGQQKVKEIEKMRLEKFKKDNNILEIDLLKK</sequence>
<dbReference type="InterPro" id="IPR005901">
    <property type="entry name" value="GLPGLI"/>
</dbReference>
<reference evidence="1 2" key="1">
    <citation type="submission" date="2017-11" db="EMBL/GenBank/DDBJ databases">
        <title>Genomic Encyclopedia of Archaeal and Bacterial Type Strains, Phase II (KMG-II): From Individual Species to Whole Genera.</title>
        <authorList>
            <person name="Goeker M."/>
        </authorList>
    </citation>
    <scope>NUCLEOTIDE SEQUENCE [LARGE SCALE GENOMIC DNA]</scope>
    <source>
        <strain evidence="1 2">DSM 27617</strain>
    </source>
</reference>
<evidence type="ECO:0000313" key="1">
    <source>
        <dbReference type="EMBL" id="PJJ66074.1"/>
    </source>
</evidence>
<dbReference type="RefSeq" id="WP_100374896.1">
    <property type="nucleotide sequence ID" value="NZ_PGFD01000001.1"/>
</dbReference>
<protein>
    <submittedName>
        <fullName evidence="1">GLPGLI family protein</fullName>
    </submittedName>
</protein>
<accession>A0A2M9C5L0</accession>
<keyword evidence="2" id="KW-1185">Reference proteome</keyword>
<dbReference type="EMBL" id="PGFD01000001">
    <property type="protein sequence ID" value="PJJ66074.1"/>
    <property type="molecule type" value="Genomic_DNA"/>
</dbReference>
<proteinExistence type="predicted"/>
<dbReference type="Proteomes" id="UP000228740">
    <property type="component" value="Unassembled WGS sequence"/>
</dbReference>
<dbReference type="Pfam" id="PF09697">
    <property type="entry name" value="Porph_ging"/>
    <property type="match status" value="1"/>
</dbReference>
<evidence type="ECO:0000313" key="2">
    <source>
        <dbReference type="Proteomes" id="UP000228740"/>
    </source>
</evidence>
<organism evidence="1 2">
    <name type="scientific">Chryseobacterium geocarposphaerae</name>
    <dbReference type="NCBI Taxonomy" id="1416776"/>
    <lineage>
        <taxon>Bacteria</taxon>
        <taxon>Pseudomonadati</taxon>
        <taxon>Bacteroidota</taxon>
        <taxon>Flavobacteriia</taxon>
        <taxon>Flavobacteriales</taxon>
        <taxon>Weeksellaceae</taxon>
        <taxon>Chryseobacterium group</taxon>
        <taxon>Chryseobacterium</taxon>
    </lineage>
</organism>
<gene>
    <name evidence="1" type="ORF">CLV73_0040</name>
</gene>
<name>A0A2M9C5L0_9FLAO</name>
<comment type="caution">
    <text evidence="1">The sequence shown here is derived from an EMBL/GenBank/DDBJ whole genome shotgun (WGS) entry which is preliminary data.</text>
</comment>
<dbReference type="OrthoDB" id="1440774at2"/>
<dbReference type="NCBIfam" id="TIGR01200">
    <property type="entry name" value="GLPGLI"/>
    <property type="match status" value="1"/>
</dbReference>
<dbReference type="AlphaFoldDB" id="A0A2M9C5L0"/>